<feature type="transmembrane region" description="Helical" evidence="4">
    <location>
        <begin position="58"/>
        <end position="75"/>
    </location>
</feature>
<accession>A0ABR2XML7</accession>
<comment type="similarity">
    <text evidence="3">Belongs to the ustYa family.</text>
</comment>
<sequence>MANNSRTHHYQSVREDERDEIDDLDAHIEDTINLDEKDYIHTPRQSKRRQALDLLRRYRWVIDGFLVALVLMLLVDRQWTGRSQGKEEKLEGAGDVTGFSPRFTQKIVTFRPDPLFVPENGSEFFTGVVRQKWLDIVPKGLGYLDVKNPEKYQDLPQKLEGYKGKYVVTTSMTHQLHCLYAIAEVFSAYTSNDKERIPEETPWHLAHCFDYIRQGIMCAGDIALEGKQTTFPEGFVGSDGWDAKHVCKAYDEVLDYLNTNRADDAVWI</sequence>
<evidence type="ECO:0000256" key="1">
    <source>
        <dbReference type="ARBA" id="ARBA00004685"/>
    </source>
</evidence>
<dbReference type="Pfam" id="PF11807">
    <property type="entry name" value="UstYa"/>
    <property type="match status" value="1"/>
</dbReference>
<evidence type="ECO:0000313" key="6">
    <source>
        <dbReference type="Proteomes" id="UP001465668"/>
    </source>
</evidence>
<gene>
    <name evidence="5" type="ORF">SCAR479_08327</name>
</gene>
<comment type="caution">
    <text evidence="5">The sequence shown here is derived from an EMBL/GenBank/DDBJ whole genome shotgun (WGS) entry which is preliminary data.</text>
</comment>
<keyword evidence="2" id="KW-0560">Oxidoreductase</keyword>
<keyword evidence="4" id="KW-0472">Membrane</keyword>
<dbReference type="PANTHER" id="PTHR33365:SF11">
    <property type="entry name" value="TAT PATHWAY SIGNAL SEQUENCE"/>
    <property type="match status" value="1"/>
</dbReference>
<reference evidence="5 6" key="1">
    <citation type="submission" date="2024-02" db="EMBL/GenBank/DDBJ databases">
        <title>First draft genome assembly of two strains of Seiridium cardinale.</title>
        <authorList>
            <person name="Emiliani G."/>
            <person name="Scali E."/>
        </authorList>
    </citation>
    <scope>NUCLEOTIDE SEQUENCE [LARGE SCALE GENOMIC DNA]</scope>
    <source>
        <strain evidence="5 6">BM-138-000479</strain>
    </source>
</reference>
<evidence type="ECO:0000313" key="5">
    <source>
        <dbReference type="EMBL" id="KAK9775053.1"/>
    </source>
</evidence>
<proteinExistence type="inferred from homology"/>
<keyword evidence="4" id="KW-0812">Transmembrane</keyword>
<organism evidence="5 6">
    <name type="scientific">Seiridium cardinale</name>
    <dbReference type="NCBI Taxonomy" id="138064"/>
    <lineage>
        <taxon>Eukaryota</taxon>
        <taxon>Fungi</taxon>
        <taxon>Dikarya</taxon>
        <taxon>Ascomycota</taxon>
        <taxon>Pezizomycotina</taxon>
        <taxon>Sordariomycetes</taxon>
        <taxon>Xylariomycetidae</taxon>
        <taxon>Amphisphaeriales</taxon>
        <taxon>Sporocadaceae</taxon>
        <taxon>Seiridium</taxon>
    </lineage>
</organism>
<dbReference type="PANTHER" id="PTHR33365">
    <property type="entry name" value="YALI0B05434P"/>
    <property type="match status" value="1"/>
</dbReference>
<name>A0ABR2XML7_9PEZI</name>
<dbReference type="InterPro" id="IPR021765">
    <property type="entry name" value="UstYa-like"/>
</dbReference>
<keyword evidence="4" id="KW-1133">Transmembrane helix</keyword>
<evidence type="ECO:0008006" key="7">
    <source>
        <dbReference type="Google" id="ProtNLM"/>
    </source>
</evidence>
<evidence type="ECO:0000256" key="3">
    <source>
        <dbReference type="ARBA" id="ARBA00035112"/>
    </source>
</evidence>
<evidence type="ECO:0000256" key="2">
    <source>
        <dbReference type="ARBA" id="ARBA00023002"/>
    </source>
</evidence>
<comment type="pathway">
    <text evidence="1">Mycotoxin biosynthesis.</text>
</comment>
<dbReference type="Proteomes" id="UP001465668">
    <property type="component" value="Unassembled WGS sequence"/>
</dbReference>
<protein>
    <recommendedName>
        <fullName evidence="7">Oxidase ustYa</fullName>
    </recommendedName>
</protein>
<evidence type="ECO:0000256" key="4">
    <source>
        <dbReference type="SAM" id="Phobius"/>
    </source>
</evidence>
<dbReference type="EMBL" id="JARVKM010000037">
    <property type="protein sequence ID" value="KAK9775053.1"/>
    <property type="molecule type" value="Genomic_DNA"/>
</dbReference>
<keyword evidence="6" id="KW-1185">Reference proteome</keyword>